<dbReference type="Pfam" id="PF08238">
    <property type="entry name" value="Sel1"/>
    <property type="match status" value="1"/>
</dbReference>
<dbReference type="InterPro" id="IPR011990">
    <property type="entry name" value="TPR-like_helical_dom_sf"/>
</dbReference>
<accession>A0A8B7NUB1</accession>
<dbReference type="Proteomes" id="UP000694843">
    <property type="component" value="Unplaced"/>
</dbReference>
<keyword evidence="3" id="KW-1185">Reference proteome</keyword>
<name>A0A8B7NUB1_HYAAZ</name>
<dbReference type="PANTHER" id="PTHR45011">
    <property type="entry name" value="DAP3-BINDING CELL DEATH ENHANCER 1"/>
    <property type="match status" value="1"/>
</dbReference>
<dbReference type="OrthoDB" id="2384430at2759"/>
<evidence type="ECO:0000256" key="1">
    <source>
        <dbReference type="SAM" id="MobiDB-lite"/>
    </source>
</evidence>
<keyword evidence="2" id="KW-0472">Membrane</keyword>
<feature type="transmembrane region" description="Helical" evidence="2">
    <location>
        <begin position="162"/>
        <end position="181"/>
    </location>
</feature>
<keyword evidence="2" id="KW-1133">Transmembrane helix</keyword>
<dbReference type="PANTHER" id="PTHR45011:SF1">
    <property type="entry name" value="DAP3-BINDING CELL DEATH ENHANCER 1"/>
    <property type="match status" value="1"/>
</dbReference>
<evidence type="ECO:0000313" key="5">
    <source>
        <dbReference type="RefSeq" id="XP_047740572.1"/>
    </source>
</evidence>
<dbReference type="AlphaFoldDB" id="A0A8B7NUB1"/>
<dbReference type="SUPFAM" id="SSF81901">
    <property type="entry name" value="HCP-like"/>
    <property type="match status" value="1"/>
</dbReference>
<dbReference type="InterPro" id="IPR006597">
    <property type="entry name" value="Sel1-like"/>
</dbReference>
<evidence type="ECO:0000313" key="3">
    <source>
        <dbReference type="Proteomes" id="UP000694843"/>
    </source>
</evidence>
<gene>
    <name evidence="4 5" type="primary">LOC108673973</name>
</gene>
<dbReference type="KEGG" id="hazt:108673973"/>
<dbReference type="Gene3D" id="1.25.40.10">
    <property type="entry name" value="Tetratricopeptide repeat domain"/>
    <property type="match status" value="1"/>
</dbReference>
<sequence>MPLKLGVRLKNNQSELGTKLPFPGKGHKVSDSPPTPDPPTISVPLSPEPQQDQQIPSPEIPGPAAPFEGFANPGTALCPPKESPASSTRSSPDRSGNGTARINMTPPPLPADECIPLLPSEGARSRRSKMPRYEPTDWDDSLPYGGKVYLARKKKPDSWPCIALQVALVLFAVGMMYYGWYHTEHLHFHATKLYGHYGHPVAQAMTAEKYLHGKGVEKNHTLAMEWYKKAALQGHPHASYNLAVGHLQGMDVGLKPGEVHELIKHAAAQGVIEAADVLLKACSKGRCDD</sequence>
<evidence type="ECO:0000313" key="4">
    <source>
        <dbReference type="RefSeq" id="XP_018017354.1"/>
    </source>
</evidence>
<feature type="compositionally biased region" description="Polar residues" evidence="1">
    <location>
        <begin position="84"/>
        <end position="102"/>
    </location>
</feature>
<keyword evidence="2" id="KW-0812">Transmembrane</keyword>
<dbReference type="RefSeq" id="XP_047740572.1">
    <property type="nucleotide sequence ID" value="XM_047884616.1"/>
</dbReference>
<evidence type="ECO:0000256" key="2">
    <source>
        <dbReference type="SAM" id="Phobius"/>
    </source>
</evidence>
<dbReference type="SMART" id="SM00671">
    <property type="entry name" value="SEL1"/>
    <property type="match status" value="2"/>
</dbReference>
<organism evidence="3 4">
    <name type="scientific">Hyalella azteca</name>
    <name type="common">Amphipod</name>
    <dbReference type="NCBI Taxonomy" id="294128"/>
    <lineage>
        <taxon>Eukaryota</taxon>
        <taxon>Metazoa</taxon>
        <taxon>Ecdysozoa</taxon>
        <taxon>Arthropoda</taxon>
        <taxon>Crustacea</taxon>
        <taxon>Multicrustacea</taxon>
        <taxon>Malacostraca</taxon>
        <taxon>Eumalacostraca</taxon>
        <taxon>Peracarida</taxon>
        <taxon>Amphipoda</taxon>
        <taxon>Senticaudata</taxon>
        <taxon>Talitrida</taxon>
        <taxon>Talitroidea</taxon>
        <taxon>Hyalellidae</taxon>
        <taxon>Hyalella</taxon>
    </lineage>
</organism>
<dbReference type="GeneID" id="108673973"/>
<protein>
    <submittedName>
        <fullName evidence="4">Uncharacterized protein LOC108673973 isoform X1</fullName>
    </submittedName>
    <submittedName>
        <fullName evidence="5">Uncharacterized protein LOC108673973 isoform X2</fullName>
    </submittedName>
</protein>
<dbReference type="RefSeq" id="XP_018017354.1">
    <property type="nucleotide sequence ID" value="XM_018161865.1"/>
</dbReference>
<feature type="region of interest" description="Disordered" evidence="1">
    <location>
        <begin position="1"/>
        <end position="114"/>
    </location>
</feature>
<proteinExistence type="predicted"/>
<reference evidence="4 5" key="1">
    <citation type="submission" date="2025-04" db="UniProtKB">
        <authorList>
            <consortium name="RefSeq"/>
        </authorList>
    </citation>
    <scope>IDENTIFICATION</scope>
    <source>
        <tissue evidence="4 5">Whole organism</tissue>
    </source>
</reference>
<dbReference type="InterPro" id="IPR052748">
    <property type="entry name" value="ISR_Activator"/>
</dbReference>